<dbReference type="SMART" id="SM00198">
    <property type="entry name" value="SCP"/>
    <property type="match status" value="1"/>
</dbReference>
<keyword evidence="3" id="KW-1185">Reference proteome</keyword>
<dbReference type="AlphaFoldDB" id="A0A0D6LSW3"/>
<protein>
    <submittedName>
        <fullName evidence="2">SCP-like protein</fullName>
    </submittedName>
</protein>
<dbReference type="InterPro" id="IPR001283">
    <property type="entry name" value="CRISP-related"/>
</dbReference>
<dbReference type="InterPro" id="IPR014044">
    <property type="entry name" value="CAP_dom"/>
</dbReference>
<evidence type="ECO:0000259" key="1">
    <source>
        <dbReference type="SMART" id="SM00198"/>
    </source>
</evidence>
<organism evidence="2 3">
    <name type="scientific">Ancylostoma ceylanicum</name>
    <dbReference type="NCBI Taxonomy" id="53326"/>
    <lineage>
        <taxon>Eukaryota</taxon>
        <taxon>Metazoa</taxon>
        <taxon>Ecdysozoa</taxon>
        <taxon>Nematoda</taxon>
        <taxon>Chromadorea</taxon>
        <taxon>Rhabditida</taxon>
        <taxon>Rhabditina</taxon>
        <taxon>Rhabditomorpha</taxon>
        <taxon>Strongyloidea</taxon>
        <taxon>Ancylostomatidae</taxon>
        <taxon>Ancylostomatinae</taxon>
        <taxon>Ancylostoma</taxon>
    </lineage>
</organism>
<name>A0A0D6LSW3_9BILA</name>
<dbReference type="Proteomes" id="UP000054495">
    <property type="component" value="Unassembled WGS sequence"/>
</dbReference>
<sequence>MCPEAADMLKMKYDCTLEASAAAYAKGCSLTNSSVNSRPNEGENHWVALFTGDSTQDVPNAIDAWYSEITRNGLNKQMMYWISLETKPNGPRSFTQMAWANTYKVGCAVALCGTNTFTVCRYSPRIALSESDYSGNIVDEKIYTLGTPCQSCPSTCVAGEDLCETPST</sequence>
<proteinExistence type="predicted"/>
<dbReference type="Pfam" id="PF00188">
    <property type="entry name" value="CAP"/>
    <property type="match status" value="1"/>
</dbReference>
<dbReference type="InterPro" id="IPR035940">
    <property type="entry name" value="CAP_sf"/>
</dbReference>
<evidence type="ECO:0000313" key="3">
    <source>
        <dbReference type="Proteomes" id="UP000054495"/>
    </source>
</evidence>
<dbReference type="PANTHER" id="PTHR10334">
    <property type="entry name" value="CYSTEINE-RICH SECRETORY PROTEIN-RELATED"/>
    <property type="match status" value="1"/>
</dbReference>
<reference evidence="2 3" key="1">
    <citation type="submission" date="2013-05" db="EMBL/GenBank/DDBJ databases">
        <title>Draft genome of the parasitic nematode Anyclostoma ceylanicum.</title>
        <authorList>
            <person name="Mitreva M."/>
        </authorList>
    </citation>
    <scope>NUCLEOTIDE SEQUENCE [LARGE SCALE GENOMIC DNA]</scope>
</reference>
<dbReference type="EMBL" id="KE125165">
    <property type="protein sequence ID" value="EPB70747.1"/>
    <property type="molecule type" value="Genomic_DNA"/>
</dbReference>
<dbReference type="SUPFAM" id="SSF55797">
    <property type="entry name" value="PR-1-like"/>
    <property type="match status" value="1"/>
</dbReference>
<dbReference type="CDD" id="cd05380">
    <property type="entry name" value="CAP_euk"/>
    <property type="match status" value="1"/>
</dbReference>
<dbReference type="PRINTS" id="PR00837">
    <property type="entry name" value="V5TPXLIKE"/>
</dbReference>
<gene>
    <name evidence="2" type="ORF">ANCCEY_10153</name>
</gene>
<dbReference type="Gene3D" id="3.40.33.10">
    <property type="entry name" value="CAP"/>
    <property type="match status" value="1"/>
</dbReference>
<accession>A0A0D6LSW3</accession>
<evidence type="ECO:0000313" key="2">
    <source>
        <dbReference type="EMBL" id="EPB70747.1"/>
    </source>
</evidence>
<feature type="domain" description="SCP" evidence="1">
    <location>
        <begin position="3"/>
        <end position="130"/>
    </location>
</feature>